<feature type="binding site" evidence="10">
    <location>
        <position position="232"/>
    </location>
    <ligand>
        <name>substrate</name>
    </ligand>
</feature>
<feature type="chain" id="PRO_5023521013" description="Arginine biosynthesis bifunctional protein ArgJ alpha chain" evidence="10">
    <location>
        <begin position="1"/>
        <end position="231"/>
    </location>
</feature>
<dbReference type="EC" id="2.3.1.35" evidence="10"/>
<comment type="pathway">
    <text evidence="10">Amino-acid biosynthesis; L-arginine biosynthesis; N(2)-acetyl-L-ornithine from L-glutamate: step 1/4.</text>
</comment>
<dbReference type="PANTHER" id="PTHR23100">
    <property type="entry name" value="ARGININE BIOSYNTHESIS BIFUNCTIONAL PROTEIN ARGJ"/>
    <property type="match status" value="1"/>
</dbReference>
<reference evidence="12 13" key="1">
    <citation type="journal article" date="2013" name="Mar. Genomics">
        <title>Expression of sulfatases in Rhodopirellula baltica and the diversity of sulfatases in the genus Rhodopirellula.</title>
        <authorList>
            <person name="Wegner C.E."/>
            <person name="Richter-Heitmann T."/>
            <person name="Klindworth A."/>
            <person name="Klockow C."/>
            <person name="Richter M."/>
            <person name="Achstetter T."/>
            <person name="Glockner F.O."/>
            <person name="Harder J."/>
        </authorList>
    </citation>
    <scope>NUCLEOTIDE SEQUENCE [LARGE SCALE GENOMIC DNA]</scope>
    <source>
        <strain evidence="12 13">SH398</strain>
    </source>
</reference>
<comment type="subunit">
    <text evidence="3 10">Heterotetramer of two alpha and two beta chains.</text>
</comment>
<dbReference type="NCBIfam" id="TIGR00120">
    <property type="entry name" value="ArgJ"/>
    <property type="match status" value="1"/>
</dbReference>
<dbReference type="EC" id="2.3.1.1" evidence="10"/>
<feature type="binding site" evidence="10">
    <location>
        <position position="319"/>
    </location>
    <ligand>
        <name>substrate</name>
    </ligand>
</feature>
<comment type="function">
    <text evidence="10">Catalyzes two activities which are involved in the cyclic version of arginine biosynthesis: the synthesis of N-acetylglutamate from glutamate and acetyl-CoA as the acetyl donor, and of ornithine by transacetylation between N(2)-acetylornithine and glutamate.</text>
</comment>
<keyword evidence="5 10" id="KW-0055">Arginine biosynthesis</keyword>
<dbReference type="GO" id="GO:0006526">
    <property type="term" value="P:L-arginine biosynthetic process"/>
    <property type="evidence" value="ECO:0007669"/>
    <property type="project" value="UniProtKB-UniRule"/>
</dbReference>
<organism evidence="12 13">
    <name type="scientific">Rhodopirellula europaea SH398</name>
    <dbReference type="NCBI Taxonomy" id="1263868"/>
    <lineage>
        <taxon>Bacteria</taxon>
        <taxon>Pseudomonadati</taxon>
        <taxon>Planctomycetota</taxon>
        <taxon>Planctomycetia</taxon>
        <taxon>Pirellulales</taxon>
        <taxon>Pirellulaceae</taxon>
        <taxon>Rhodopirellula</taxon>
    </lineage>
</organism>
<feature type="binding site" evidence="10">
    <location>
        <position position="221"/>
    </location>
    <ligand>
        <name>substrate</name>
    </ligand>
</feature>
<dbReference type="PANTHER" id="PTHR23100:SF0">
    <property type="entry name" value="ARGININE BIOSYNTHESIS BIFUNCTIONAL PROTEIN ARGJ, MITOCHONDRIAL"/>
    <property type="match status" value="1"/>
</dbReference>
<feature type="chain" id="PRO_5023521012" description="Arginine biosynthesis bifunctional protein ArgJ beta chain" evidence="10">
    <location>
        <begin position="232"/>
        <end position="447"/>
    </location>
</feature>
<keyword evidence="4 10" id="KW-0963">Cytoplasm</keyword>
<evidence type="ECO:0000313" key="13">
    <source>
        <dbReference type="Proteomes" id="UP000011996"/>
    </source>
</evidence>
<protein>
    <recommendedName>
        <fullName evidence="10">Arginine biosynthesis bifunctional protein ArgJ</fullName>
    </recommendedName>
    <domain>
        <recommendedName>
            <fullName evidence="10">Glutamate N-acetyltransferase</fullName>
            <ecNumber evidence="10">2.3.1.35</ecNumber>
        </recommendedName>
        <alternativeName>
            <fullName evidence="10">Ornithine acetyltransferase</fullName>
            <shortName evidence="10">OATase</shortName>
        </alternativeName>
        <alternativeName>
            <fullName evidence="10">Ornithine transacetylase</fullName>
        </alternativeName>
    </domain>
    <domain>
        <recommendedName>
            <fullName evidence="10">Amino-acid acetyltransferase</fullName>
            <ecNumber evidence="10">2.3.1.1</ecNumber>
        </recommendedName>
        <alternativeName>
            <fullName evidence="10">N-acetylglutamate synthase</fullName>
            <shortName evidence="10">AGSase</shortName>
        </alternativeName>
    </domain>
    <component>
        <recommendedName>
            <fullName evidence="10">Arginine biosynthesis bifunctional protein ArgJ alpha chain</fullName>
        </recommendedName>
    </component>
    <component>
        <recommendedName>
            <fullName evidence="10">Arginine biosynthesis bifunctional protein ArgJ beta chain</fullName>
        </recommendedName>
    </component>
</protein>
<keyword evidence="8 10" id="KW-0068">Autocatalytic cleavage</keyword>
<evidence type="ECO:0000256" key="5">
    <source>
        <dbReference type="ARBA" id="ARBA00022571"/>
    </source>
</evidence>
<dbReference type="GO" id="GO:0005737">
    <property type="term" value="C:cytoplasm"/>
    <property type="evidence" value="ECO:0007669"/>
    <property type="project" value="UniProtKB-SubCell"/>
</dbReference>
<dbReference type="UniPathway" id="UPA00068">
    <property type="reaction ID" value="UER00106"/>
</dbReference>
<dbReference type="InterPro" id="IPR016117">
    <property type="entry name" value="ArgJ-like_dom_sf"/>
</dbReference>
<feature type="binding site" evidence="10">
    <location>
        <position position="442"/>
    </location>
    <ligand>
        <name>substrate</name>
    </ligand>
</feature>
<dbReference type="HAMAP" id="MF_01106">
    <property type="entry name" value="ArgJ"/>
    <property type="match status" value="1"/>
</dbReference>
<dbReference type="STRING" id="1263868.RESH_06192"/>
<feature type="binding site" evidence="10">
    <location>
        <position position="447"/>
    </location>
    <ligand>
        <name>substrate</name>
    </ligand>
</feature>
<comment type="pathway">
    <text evidence="10">Amino-acid biosynthesis; L-arginine biosynthesis; L-ornithine and N-acetyl-L-glutamate from L-glutamate and N(2)-acetyl-L-ornithine (cyclic): step 1/1.</text>
</comment>
<evidence type="ECO:0000256" key="6">
    <source>
        <dbReference type="ARBA" id="ARBA00022605"/>
    </source>
</evidence>
<dbReference type="InterPro" id="IPR042195">
    <property type="entry name" value="ArgJ_beta_C"/>
</dbReference>
<dbReference type="SUPFAM" id="SSF56266">
    <property type="entry name" value="DmpA/ArgJ-like"/>
    <property type="match status" value="1"/>
</dbReference>
<evidence type="ECO:0000256" key="4">
    <source>
        <dbReference type="ARBA" id="ARBA00022490"/>
    </source>
</evidence>
<dbReference type="Gene3D" id="3.60.70.12">
    <property type="entry name" value="L-amino peptidase D-ALA esterase/amidase"/>
    <property type="match status" value="1"/>
</dbReference>
<gene>
    <name evidence="10" type="primary">argJ</name>
    <name evidence="12" type="ORF">RESH_06192</name>
</gene>
<feature type="compositionally biased region" description="Polar residues" evidence="11">
    <location>
        <begin position="31"/>
        <end position="48"/>
    </location>
</feature>
<evidence type="ECO:0000256" key="8">
    <source>
        <dbReference type="ARBA" id="ARBA00022813"/>
    </source>
</evidence>
<proteinExistence type="inferred from homology"/>
<keyword evidence="9 10" id="KW-0012">Acyltransferase</keyword>
<dbReference type="GO" id="GO:0004358">
    <property type="term" value="F:L-glutamate N-acetyltransferase activity, acting on acetyl-L-ornithine as donor"/>
    <property type="evidence" value="ECO:0007669"/>
    <property type="project" value="UniProtKB-UniRule"/>
</dbReference>
<evidence type="ECO:0000256" key="9">
    <source>
        <dbReference type="ARBA" id="ARBA00023315"/>
    </source>
</evidence>
<dbReference type="NCBIfam" id="NF003802">
    <property type="entry name" value="PRK05388.1"/>
    <property type="match status" value="1"/>
</dbReference>
<keyword evidence="10" id="KW-0511">Multifunctional enzyme</keyword>
<evidence type="ECO:0000256" key="1">
    <source>
        <dbReference type="ARBA" id="ARBA00004496"/>
    </source>
</evidence>
<evidence type="ECO:0000256" key="10">
    <source>
        <dbReference type="HAMAP-Rule" id="MF_01106"/>
    </source>
</evidence>
<feature type="site" description="Involved in the stabilization of negative charge on the oxyanion by the formation of the oxyanion hole" evidence="10">
    <location>
        <position position="156"/>
    </location>
</feature>
<keyword evidence="6 10" id="KW-0028">Amino-acid biosynthesis</keyword>
<feature type="active site" description="Nucleophile" evidence="10">
    <location>
        <position position="232"/>
    </location>
</feature>
<dbReference type="Pfam" id="PF01960">
    <property type="entry name" value="ArgJ"/>
    <property type="match status" value="1"/>
</dbReference>
<comment type="catalytic activity">
    <reaction evidence="10">
        <text>N(2)-acetyl-L-ornithine + L-glutamate = N-acetyl-L-glutamate + L-ornithine</text>
        <dbReference type="Rhea" id="RHEA:15349"/>
        <dbReference type="ChEBI" id="CHEBI:29985"/>
        <dbReference type="ChEBI" id="CHEBI:44337"/>
        <dbReference type="ChEBI" id="CHEBI:46911"/>
        <dbReference type="ChEBI" id="CHEBI:57805"/>
        <dbReference type="EC" id="2.3.1.35"/>
    </reaction>
</comment>
<evidence type="ECO:0000256" key="2">
    <source>
        <dbReference type="ARBA" id="ARBA00006774"/>
    </source>
</evidence>
<dbReference type="FunFam" id="3.10.20.340:FF:000003">
    <property type="entry name" value="Arginine biosynthesis bifunctional protein ArgJ"/>
    <property type="match status" value="1"/>
</dbReference>
<evidence type="ECO:0000313" key="12">
    <source>
        <dbReference type="EMBL" id="EMI23290.1"/>
    </source>
</evidence>
<feature type="region of interest" description="Disordered" evidence="11">
    <location>
        <begin position="18"/>
        <end position="50"/>
    </location>
</feature>
<dbReference type="FunFam" id="3.60.70.12:FF:000001">
    <property type="entry name" value="Arginine biosynthesis bifunctional protein ArgJ, chloroplastic"/>
    <property type="match status" value="1"/>
</dbReference>
<keyword evidence="7 10" id="KW-0808">Transferase</keyword>
<dbReference type="Proteomes" id="UP000011996">
    <property type="component" value="Unassembled WGS sequence"/>
</dbReference>
<comment type="catalytic activity">
    <reaction evidence="10">
        <text>L-glutamate + acetyl-CoA = N-acetyl-L-glutamate + CoA + H(+)</text>
        <dbReference type="Rhea" id="RHEA:24292"/>
        <dbReference type="ChEBI" id="CHEBI:15378"/>
        <dbReference type="ChEBI" id="CHEBI:29985"/>
        <dbReference type="ChEBI" id="CHEBI:44337"/>
        <dbReference type="ChEBI" id="CHEBI:57287"/>
        <dbReference type="ChEBI" id="CHEBI:57288"/>
        <dbReference type="EC" id="2.3.1.1"/>
    </reaction>
</comment>
<name>M5RVH9_9BACT</name>
<evidence type="ECO:0000256" key="11">
    <source>
        <dbReference type="SAM" id="MobiDB-lite"/>
    </source>
</evidence>
<feature type="site" description="Involved in the stabilization of negative charge on the oxyanion by the formation of the oxyanion hole" evidence="10">
    <location>
        <position position="157"/>
    </location>
</feature>
<dbReference type="InterPro" id="IPR002813">
    <property type="entry name" value="Arg_biosynth_ArgJ"/>
</dbReference>
<dbReference type="CDD" id="cd02152">
    <property type="entry name" value="OAT"/>
    <property type="match status" value="1"/>
</dbReference>
<feature type="site" description="Cleavage; by autolysis" evidence="10">
    <location>
        <begin position="231"/>
        <end position="232"/>
    </location>
</feature>
<dbReference type="Gene3D" id="3.10.20.340">
    <property type="entry name" value="ArgJ beta chain, C-terminal domain"/>
    <property type="match status" value="1"/>
</dbReference>
<accession>M5RVH9</accession>
<feature type="binding site" evidence="10">
    <location>
        <position position="195"/>
    </location>
    <ligand>
        <name>substrate</name>
    </ligand>
</feature>
<dbReference type="AlphaFoldDB" id="M5RVH9"/>
<comment type="caution">
    <text evidence="12">The sequence shown here is derived from an EMBL/GenBank/DDBJ whole genome shotgun (WGS) entry which is preliminary data.</text>
</comment>
<sequence length="447" mass="46706">MINVRGLESHWNLAPHCRSLSTTPHPHPAHQPNSLNSMTDTAPQNDPPTSHVLPKGIRFAGVAAGIKASGKPDVSMIVTDRPSVMAGVYTTNQIVAAPVVLTRAKTPTSTGRVVLTNSGNANACTGEEGMQNAKAMCELAAKLTGCDCADVMVMSTGVIGQPLPMQKVRAGIEAAAGKLGDAETDFIASADAICTTDQFRKTVSETVTIRGQQFRIAAMCKGAGMIAPNMATMLGVVMTDAPIGPEAAQASLKQIAGQTFNRVSVDGHTSTNDTVMLVCTGMSVSEDVQEFNSDELEIWQEAATQVALKLAKMLVADGEGAARFFEVRVSGAASDEDAFVIAKTVAASPLVKTAITGGDPNWGRIVSAAGYAGPKIDPERTSLVIDGVMVFENGTPISIDAAKLSESMKANTEVLADLTVGEGPGQASFWASDLTEAYVRFNSLYTT</sequence>
<comment type="subcellular location">
    <subcellularLocation>
        <location evidence="1 10">Cytoplasm</location>
    </subcellularLocation>
</comment>
<dbReference type="GO" id="GO:0006592">
    <property type="term" value="P:ornithine biosynthetic process"/>
    <property type="evidence" value="ECO:0007669"/>
    <property type="project" value="TreeGrafter"/>
</dbReference>
<comment type="similarity">
    <text evidence="2 10">Belongs to the ArgJ family.</text>
</comment>
<dbReference type="EMBL" id="ANOF01000204">
    <property type="protein sequence ID" value="EMI23290.1"/>
    <property type="molecule type" value="Genomic_DNA"/>
</dbReference>
<evidence type="ECO:0000256" key="3">
    <source>
        <dbReference type="ARBA" id="ARBA00011475"/>
    </source>
</evidence>
<evidence type="ECO:0000256" key="7">
    <source>
        <dbReference type="ARBA" id="ARBA00022679"/>
    </source>
</evidence>
<dbReference type="PATRIC" id="fig|1263868.3.peg.6720"/>
<dbReference type="GO" id="GO:0004042">
    <property type="term" value="F:L-glutamate N-acetyltransferase activity"/>
    <property type="evidence" value="ECO:0007669"/>
    <property type="project" value="UniProtKB-UniRule"/>
</dbReference>